<accession>A0A4C1VAV1</accession>
<feature type="region of interest" description="Disordered" evidence="1">
    <location>
        <begin position="56"/>
        <end position="79"/>
    </location>
</feature>
<dbReference type="AlphaFoldDB" id="A0A4C1VAV1"/>
<comment type="caution">
    <text evidence="2">The sequence shown here is derived from an EMBL/GenBank/DDBJ whole genome shotgun (WGS) entry which is preliminary data.</text>
</comment>
<reference evidence="2 3" key="1">
    <citation type="journal article" date="2019" name="Commun. Biol.">
        <title>The bagworm genome reveals a unique fibroin gene that provides high tensile strength.</title>
        <authorList>
            <person name="Kono N."/>
            <person name="Nakamura H."/>
            <person name="Ohtoshi R."/>
            <person name="Tomita M."/>
            <person name="Numata K."/>
            <person name="Arakawa K."/>
        </authorList>
    </citation>
    <scope>NUCLEOTIDE SEQUENCE [LARGE SCALE GENOMIC DNA]</scope>
</reference>
<keyword evidence="3" id="KW-1185">Reference proteome</keyword>
<evidence type="ECO:0000256" key="1">
    <source>
        <dbReference type="SAM" id="MobiDB-lite"/>
    </source>
</evidence>
<dbReference type="EMBL" id="BGZK01000299">
    <property type="protein sequence ID" value="GBP35094.1"/>
    <property type="molecule type" value="Genomic_DNA"/>
</dbReference>
<evidence type="ECO:0000313" key="3">
    <source>
        <dbReference type="Proteomes" id="UP000299102"/>
    </source>
</evidence>
<proteinExistence type="predicted"/>
<dbReference type="Proteomes" id="UP000299102">
    <property type="component" value="Unassembled WGS sequence"/>
</dbReference>
<protein>
    <submittedName>
        <fullName evidence="2">Uncharacterized protein</fullName>
    </submittedName>
</protein>
<organism evidence="2 3">
    <name type="scientific">Eumeta variegata</name>
    <name type="common">Bagworm moth</name>
    <name type="synonym">Eumeta japonica</name>
    <dbReference type="NCBI Taxonomy" id="151549"/>
    <lineage>
        <taxon>Eukaryota</taxon>
        <taxon>Metazoa</taxon>
        <taxon>Ecdysozoa</taxon>
        <taxon>Arthropoda</taxon>
        <taxon>Hexapoda</taxon>
        <taxon>Insecta</taxon>
        <taxon>Pterygota</taxon>
        <taxon>Neoptera</taxon>
        <taxon>Endopterygota</taxon>
        <taxon>Lepidoptera</taxon>
        <taxon>Glossata</taxon>
        <taxon>Ditrysia</taxon>
        <taxon>Tineoidea</taxon>
        <taxon>Psychidae</taxon>
        <taxon>Oiketicinae</taxon>
        <taxon>Eumeta</taxon>
    </lineage>
</organism>
<name>A0A4C1VAV1_EUMVA</name>
<gene>
    <name evidence="2" type="ORF">EVAR_28291_1</name>
</gene>
<feature type="compositionally biased region" description="Basic residues" evidence="1">
    <location>
        <begin position="65"/>
        <end position="78"/>
    </location>
</feature>
<evidence type="ECO:0000313" key="2">
    <source>
        <dbReference type="EMBL" id="GBP35094.1"/>
    </source>
</evidence>
<sequence>MAHCYFTGFDPDHGQIDRHISNLSRIISHAPSLEEHVKPTVPDVVTALPSRGRCRESYKTGARSSLRRSKYKAARRRSGQSFRRYLSAGQLVKTGYSRGAP</sequence>